<organism evidence="2 3">
    <name type="scientific">Perca fluviatilis</name>
    <name type="common">European perch</name>
    <dbReference type="NCBI Taxonomy" id="8168"/>
    <lineage>
        <taxon>Eukaryota</taxon>
        <taxon>Metazoa</taxon>
        <taxon>Chordata</taxon>
        <taxon>Craniata</taxon>
        <taxon>Vertebrata</taxon>
        <taxon>Euteleostomi</taxon>
        <taxon>Actinopterygii</taxon>
        <taxon>Neopterygii</taxon>
        <taxon>Teleostei</taxon>
        <taxon>Neoteleostei</taxon>
        <taxon>Acanthomorphata</taxon>
        <taxon>Eupercaria</taxon>
        <taxon>Perciformes</taxon>
        <taxon>Percoidei</taxon>
        <taxon>Percidae</taxon>
        <taxon>Percinae</taxon>
        <taxon>Perca</taxon>
    </lineage>
</organism>
<evidence type="ECO:0000313" key="3">
    <source>
        <dbReference type="Proteomes" id="UP000465112"/>
    </source>
</evidence>
<dbReference type="PANTHER" id="PTHR31751:SF42">
    <property type="entry name" value="PROTEIN CBG10204"/>
    <property type="match status" value="1"/>
</dbReference>
<dbReference type="AlphaFoldDB" id="A0A6A5EQ88"/>
<evidence type="ECO:0000256" key="1">
    <source>
        <dbReference type="SAM" id="MobiDB-lite"/>
    </source>
</evidence>
<feature type="region of interest" description="Disordered" evidence="1">
    <location>
        <begin position="1"/>
        <end position="33"/>
    </location>
</feature>
<reference evidence="2 3" key="1">
    <citation type="submission" date="2019-06" db="EMBL/GenBank/DDBJ databases">
        <title>A chromosome-scale genome assembly of the European perch, Perca fluviatilis.</title>
        <authorList>
            <person name="Roques C."/>
            <person name="Zahm M."/>
            <person name="Cabau C."/>
            <person name="Klopp C."/>
            <person name="Bouchez O."/>
            <person name="Donnadieu C."/>
            <person name="Kuhl H."/>
            <person name="Gislard M."/>
            <person name="Guendouz S."/>
            <person name="Journot L."/>
            <person name="Haffray P."/>
            <person name="Bestin A."/>
            <person name="Morvezen R."/>
            <person name="Feron R."/>
            <person name="Wen M."/>
            <person name="Jouanno E."/>
            <person name="Herpin A."/>
            <person name="Schartl M."/>
            <person name="Postlethwait J."/>
            <person name="Schaerlinger B."/>
            <person name="Chardard D."/>
            <person name="Lecocq T."/>
            <person name="Poncet C."/>
            <person name="Jaffrelo L."/>
            <person name="Lampietro C."/>
            <person name="Guiguen Y."/>
        </authorList>
    </citation>
    <scope>NUCLEOTIDE SEQUENCE [LARGE SCALE GENOMIC DNA]</scope>
    <source>
        <tissue evidence="2">Blood</tissue>
    </source>
</reference>
<proteinExistence type="predicted"/>
<comment type="caution">
    <text evidence="2">The sequence shown here is derived from an EMBL/GenBank/DDBJ whole genome shotgun (WGS) entry which is preliminary data.</text>
</comment>
<dbReference type="EMBL" id="VHII01000013">
    <property type="protein sequence ID" value="KAF1381248.1"/>
    <property type="molecule type" value="Genomic_DNA"/>
</dbReference>
<accession>A0A6A5EQ88</accession>
<keyword evidence="3" id="KW-1185">Reference proteome</keyword>
<name>A0A6A5EQ88_PERFL</name>
<gene>
    <name evidence="2" type="ORF">PFLUV_G00151640</name>
</gene>
<dbReference type="PANTHER" id="PTHR31751">
    <property type="entry name" value="SI:CH211-108C17.2-RELATED-RELATED"/>
    <property type="match status" value="1"/>
</dbReference>
<evidence type="ECO:0000313" key="2">
    <source>
        <dbReference type="EMBL" id="KAF1381248.1"/>
    </source>
</evidence>
<sequence length="352" mass="40669">MSTSLGEMAVQDPSDTSYAISSDTPPSSKDSFSDSASAIIQEAYQTQHEQIIKRLVEHSNSGQKVELCGDARCDSPGFSAKYCTYSFQDDATKEIVHFEFVQVTEASSSVAMKVLGFQTGLDYLLERGVDIEVITTDRSPSIRKLLRDNYRSIRHELDPWHVSKSVKKKLVSISNKKDNKDLRPWIKAVTNHLYWSCYTSKGDKEDCKSIRGERGSLEVFHAVMLKYAEKRLHFGYDSMRARTQLAIIDHNSNIGRPLAITQQGQPKYKVVYSRQTQQWVAKPTYERTTQAFRNDLMERVWRRREDRTIVLSEPLPHHRRRRRRLLRNIAPVPRPDKSELVAQTRSRYMSMF</sequence>
<feature type="compositionally biased region" description="Low complexity" evidence="1">
    <location>
        <begin position="21"/>
        <end position="33"/>
    </location>
</feature>
<protein>
    <submittedName>
        <fullName evidence="2">Uncharacterized protein</fullName>
    </submittedName>
</protein>
<dbReference type="Proteomes" id="UP000465112">
    <property type="component" value="Chromosome 13"/>
</dbReference>